<keyword evidence="1" id="KW-1133">Transmembrane helix</keyword>
<dbReference type="GO" id="GO:0003677">
    <property type="term" value="F:DNA binding"/>
    <property type="evidence" value="ECO:0007669"/>
    <property type="project" value="InterPro"/>
</dbReference>
<dbReference type="Gene3D" id="1.25.40.10">
    <property type="entry name" value="Tetratricopeptide repeat domain"/>
    <property type="match status" value="1"/>
</dbReference>
<evidence type="ECO:0000313" key="2">
    <source>
        <dbReference type="EMBL" id="MBB6500951.1"/>
    </source>
</evidence>
<sequence>MKYTCFLRVMTVYTVRLYYILVLLIFFCPALAFAQQKQTKDPNLAQRVDSLITIMQNSNSTEEKTEIARQVYNLSKSISYDKGLMEGKLTLISGLNGLGKQSQTLKLIDSEMYEAIHLGIPSYIIKLLTLKASCYAELGFYEESRTALSQATSYAQKLKDNNAYHYALGDIFAFMASNIEAANGNPDSALLYLKNSSQHYARLTIKPKNNINLYGILNRIGMTYFDKEQYDSAKKYLPNIYLVREDYRKNNKIEVLITYLTDARLKYITKSYQKSLIAYQSALDLSIALKASDFQKAIYKDLSQVYDKLDDQKNNVFFMEKYAKITDSLNLAGKKEMRQPLEGIIKDKNNAASAGRNLYISIIAALTILIVCSVFFYRYRKRDVRLRRISVPQEARYETPSGQKENTLNELVDLARKNSPILYDRFNELDPEFCKRLLVIAPSLLITELELCIYIRLNFDTKEIARYARSSVKAVQARKYRLRKKLDIPTKEDLTNWIINF</sequence>
<dbReference type="GO" id="GO:0006355">
    <property type="term" value="P:regulation of DNA-templated transcription"/>
    <property type="evidence" value="ECO:0007669"/>
    <property type="project" value="InterPro"/>
</dbReference>
<comment type="caution">
    <text evidence="2">The sequence shown here is derived from an EMBL/GenBank/DDBJ whole genome shotgun (WGS) entry which is preliminary data.</text>
</comment>
<reference evidence="2 3" key="1">
    <citation type="submission" date="2020-08" db="EMBL/GenBank/DDBJ databases">
        <title>Genomic Encyclopedia of Type Strains, Phase IV (KMG-V): Genome sequencing to study the core and pangenomes of soil and plant-associated prokaryotes.</title>
        <authorList>
            <person name="Whitman W."/>
        </authorList>
    </citation>
    <scope>NUCLEOTIDE SEQUENCE [LARGE SCALE GENOMIC DNA]</scope>
    <source>
        <strain evidence="2 3">M2T3</strain>
    </source>
</reference>
<evidence type="ECO:0000256" key="1">
    <source>
        <dbReference type="SAM" id="Phobius"/>
    </source>
</evidence>
<gene>
    <name evidence="2" type="ORF">HDF25_003114</name>
</gene>
<feature type="transmembrane region" description="Helical" evidence="1">
    <location>
        <begin position="358"/>
        <end position="379"/>
    </location>
</feature>
<proteinExistence type="predicted"/>
<name>A0A7X0J782_9SPHI</name>
<protein>
    <submittedName>
        <fullName evidence="2">Tetratricopeptide (TPR) repeat protein</fullName>
    </submittedName>
</protein>
<dbReference type="AlphaFoldDB" id="A0A7X0J782"/>
<dbReference type="RefSeq" id="WP_184626243.1">
    <property type="nucleotide sequence ID" value="NZ_JACHCC010000008.1"/>
</dbReference>
<evidence type="ECO:0000313" key="3">
    <source>
        <dbReference type="Proteomes" id="UP000521017"/>
    </source>
</evidence>
<keyword evidence="1" id="KW-0472">Membrane</keyword>
<keyword evidence="1" id="KW-0812">Transmembrane</keyword>
<dbReference type="InterPro" id="IPR011990">
    <property type="entry name" value="TPR-like_helical_dom_sf"/>
</dbReference>
<dbReference type="SUPFAM" id="SSF48452">
    <property type="entry name" value="TPR-like"/>
    <property type="match status" value="1"/>
</dbReference>
<dbReference type="SUPFAM" id="SSF46894">
    <property type="entry name" value="C-terminal effector domain of the bipartite response regulators"/>
    <property type="match status" value="1"/>
</dbReference>
<dbReference type="InterPro" id="IPR016032">
    <property type="entry name" value="Sig_transdc_resp-reg_C-effctor"/>
</dbReference>
<dbReference type="Proteomes" id="UP000521017">
    <property type="component" value="Unassembled WGS sequence"/>
</dbReference>
<dbReference type="EMBL" id="JACHCC010000008">
    <property type="protein sequence ID" value="MBB6500951.1"/>
    <property type="molecule type" value="Genomic_DNA"/>
</dbReference>
<organism evidence="2 3">
    <name type="scientific">Pedobacter cryoconitis</name>
    <dbReference type="NCBI Taxonomy" id="188932"/>
    <lineage>
        <taxon>Bacteria</taxon>
        <taxon>Pseudomonadati</taxon>
        <taxon>Bacteroidota</taxon>
        <taxon>Sphingobacteriia</taxon>
        <taxon>Sphingobacteriales</taxon>
        <taxon>Sphingobacteriaceae</taxon>
        <taxon>Pedobacter</taxon>
    </lineage>
</organism>
<accession>A0A7X0J782</accession>